<evidence type="ECO:0000259" key="2">
    <source>
        <dbReference type="Pfam" id="PF12395"/>
    </source>
</evidence>
<dbReference type="InterPro" id="IPR014973">
    <property type="entry name" value="DUF1835"/>
</dbReference>
<keyword evidence="4" id="KW-1185">Reference proteome</keyword>
<dbReference type="Pfam" id="PF12395">
    <property type="entry name" value="DUF3658"/>
    <property type="match status" value="1"/>
</dbReference>
<dbReference type="Proteomes" id="UP000189761">
    <property type="component" value="Unassembled WGS sequence"/>
</dbReference>
<reference evidence="3 4" key="1">
    <citation type="submission" date="2017-01" db="EMBL/GenBank/DDBJ databases">
        <title>Draft genome sequence of Bacillus oleronius.</title>
        <authorList>
            <person name="Allam M."/>
        </authorList>
    </citation>
    <scope>NUCLEOTIDE SEQUENCE [LARGE SCALE GENOMIC DNA]</scope>
    <source>
        <strain evidence="3 4">DSM 9356</strain>
    </source>
</reference>
<evidence type="ECO:0000313" key="4">
    <source>
        <dbReference type="Proteomes" id="UP000189761"/>
    </source>
</evidence>
<protein>
    <recommendedName>
        <fullName evidence="5">DUF1835 domain-containing protein</fullName>
    </recommendedName>
</protein>
<gene>
    <name evidence="3" type="ORF">BWZ43_24445</name>
</gene>
<evidence type="ECO:0000259" key="1">
    <source>
        <dbReference type="Pfam" id="PF08874"/>
    </source>
</evidence>
<sequence>MKTKDYHPYIYFLVDSNIVFVYKIESNSYLQIDELHSSGQWETYILEEGDVFDTFLHTESKPLEGRSYLIAQERYLIMLDKINHQIHKYKKMLYDKTIPIHIACSESAAGCIRVGLDQPKRVIGFPGLLSIGPLWKINEEAGINYRNEWLFEHINFESDDYAYQVTFKNSIREINDIPEQSPIYLWYGDNADEQICLRFILHLLKNKPNKIYLLNTNALHKSVDKNQKLTYSSQLTPEDLKDIYEKHTFDQILSIQDRIQFVKEWENLLRSKNVLRIYTKQEIKEVPEDYYDSFILNTLKDLHEKRGQKEFIVTGELIGHLFDLNPSIYPIFLEYRIRHLVYSGTLELKGIPKSMRHYSVKLR</sequence>
<dbReference type="EMBL" id="MTLA01000456">
    <property type="protein sequence ID" value="OOP65777.1"/>
    <property type="molecule type" value="Genomic_DNA"/>
</dbReference>
<comment type="caution">
    <text evidence="3">The sequence shown here is derived from an EMBL/GenBank/DDBJ whole genome shotgun (WGS) entry which is preliminary data.</text>
</comment>
<dbReference type="InterPro" id="IPR022123">
    <property type="entry name" value="DUF3658"/>
</dbReference>
<dbReference type="Pfam" id="PF08874">
    <property type="entry name" value="DUF1835"/>
    <property type="match status" value="1"/>
</dbReference>
<name>A0A8E2I2Y4_9BACI</name>
<organism evidence="3 4">
    <name type="scientific">Heyndrickxia oleronia</name>
    <dbReference type="NCBI Taxonomy" id="38875"/>
    <lineage>
        <taxon>Bacteria</taxon>
        <taxon>Bacillati</taxon>
        <taxon>Bacillota</taxon>
        <taxon>Bacilli</taxon>
        <taxon>Bacillales</taxon>
        <taxon>Bacillaceae</taxon>
        <taxon>Heyndrickxia</taxon>
    </lineage>
</organism>
<dbReference type="RefSeq" id="WP_139358252.1">
    <property type="nucleotide sequence ID" value="NZ_CP065424.1"/>
</dbReference>
<dbReference type="AlphaFoldDB" id="A0A8E2I2Y4"/>
<feature type="domain" description="DUF1835" evidence="1">
    <location>
        <begin position="100"/>
        <end position="216"/>
    </location>
</feature>
<feature type="domain" description="DUF3658" evidence="2">
    <location>
        <begin position="251"/>
        <end position="358"/>
    </location>
</feature>
<proteinExistence type="predicted"/>
<evidence type="ECO:0000313" key="3">
    <source>
        <dbReference type="EMBL" id="OOP65777.1"/>
    </source>
</evidence>
<accession>A0A8E2I2Y4</accession>
<evidence type="ECO:0008006" key="5">
    <source>
        <dbReference type="Google" id="ProtNLM"/>
    </source>
</evidence>